<dbReference type="Proteomes" id="UP000469558">
    <property type="component" value="Unassembled WGS sequence"/>
</dbReference>
<comment type="caution">
    <text evidence="2">The sequence shown here is derived from an EMBL/GenBank/DDBJ whole genome shotgun (WGS) entry which is preliminary data.</text>
</comment>
<accession>A0A8T9C0P9</accession>
<keyword evidence="3" id="KW-1185">Reference proteome</keyword>
<evidence type="ECO:0000313" key="2">
    <source>
        <dbReference type="EMBL" id="TVY62326.1"/>
    </source>
</evidence>
<proteinExistence type="predicted"/>
<dbReference type="OrthoDB" id="5422117at2759"/>
<sequence length="260" mass="28694">MADPLSVAGSAVGVISLGIQVAQGLITYCNQVKCFEKEIADVTLKAKGLQGVLRVLEEPLRKAESDNSPIPVEVRKAVIDCEDGLQNLDRMIKKYENTEVAVKARDKARGVKKKVLFPFRRDTLLSLNATLEGLQANLDTAVNILNLDNGLRSYDLIFTASNANTSNNQDIQQHLHRNTDMLETFLSKLDHLVQYLNPIERFLLIVVGAGNSTPPTKSSPVTRFALTTCGRAQGAKTRGSEAQFCGLWNDWVRLEKIQSN</sequence>
<evidence type="ECO:0000313" key="3">
    <source>
        <dbReference type="Proteomes" id="UP000469558"/>
    </source>
</evidence>
<evidence type="ECO:0000259" key="1">
    <source>
        <dbReference type="Pfam" id="PF17111"/>
    </source>
</evidence>
<name>A0A8T9C0P9_9HELO</name>
<dbReference type="AlphaFoldDB" id="A0A8T9C0P9"/>
<organism evidence="2 3">
    <name type="scientific">Lachnellula suecica</name>
    <dbReference type="NCBI Taxonomy" id="602035"/>
    <lineage>
        <taxon>Eukaryota</taxon>
        <taxon>Fungi</taxon>
        <taxon>Dikarya</taxon>
        <taxon>Ascomycota</taxon>
        <taxon>Pezizomycotina</taxon>
        <taxon>Leotiomycetes</taxon>
        <taxon>Helotiales</taxon>
        <taxon>Lachnaceae</taxon>
        <taxon>Lachnellula</taxon>
    </lineage>
</organism>
<feature type="domain" description="Azaphilone pigments biosynthesis cluster protein L N-terminal" evidence="1">
    <location>
        <begin position="2"/>
        <end position="188"/>
    </location>
</feature>
<dbReference type="Pfam" id="PF17111">
    <property type="entry name" value="PigL_N"/>
    <property type="match status" value="1"/>
</dbReference>
<dbReference type="EMBL" id="QGMK01001987">
    <property type="protein sequence ID" value="TVY62326.1"/>
    <property type="molecule type" value="Genomic_DNA"/>
</dbReference>
<reference evidence="2 3" key="1">
    <citation type="submission" date="2018-05" db="EMBL/GenBank/DDBJ databases">
        <title>Genome sequencing and assembly of the regulated plant pathogen Lachnellula willkommii and related sister species for the development of diagnostic species identification markers.</title>
        <authorList>
            <person name="Giroux E."/>
            <person name="Bilodeau G."/>
        </authorList>
    </citation>
    <scope>NUCLEOTIDE SEQUENCE [LARGE SCALE GENOMIC DNA]</scope>
    <source>
        <strain evidence="2 3">CBS 268.59</strain>
    </source>
</reference>
<gene>
    <name evidence="2" type="ORF">LSUE1_G008279</name>
</gene>
<dbReference type="InterPro" id="IPR031348">
    <property type="entry name" value="PigL_N"/>
</dbReference>
<protein>
    <recommendedName>
        <fullName evidence="1">Azaphilone pigments biosynthesis cluster protein L N-terminal domain-containing protein</fullName>
    </recommendedName>
</protein>